<protein>
    <submittedName>
        <fullName evidence="2">Uncharacterized protein</fullName>
    </submittedName>
</protein>
<organism evidence="2 3">
    <name type="scientific">Paramecium octaurelia</name>
    <dbReference type="NCBI Taxonomy" id="43137"/>
    <lineage>
        <taxon>Eukaryota</taxon>
        <taxon>Sar</taxon>
        <taxon>Alveolata</taxon>
        <taxon>Ciliophora</taxon>
        <taxon>Intramacronucleata</taxon>
        <taxon>Oligohymenophorea</taxon>
        <taxon>Peniculida</taxon>
        <taxon>Parameciidae</taxon>
        <taxon>Paramecium</taxon>
    </lineage>
</organism>
<feature type="transmembrane region" description="Helical" evidence="1">
    <location>
        <begin position="75"/>
        <end position="94"/>
    </location>
</feature>
<dbReference type="Proteomes" id="UP000683925">
    <property type="component" value="Unassembled WGS sequence"/>
</dbReference>
<gene>
    <name evidence="2" type="ORF">POCTA_138.1.T0450122</name>
</gene>
<dbReference type="AlphaFoldDB" id="A0A8S1UJN7"/>
<evidence type="ECO:0000313" key="3">
    <source>
        <dbReference type="Proteomes" id="UP000683925"/>
    </source>
</evidence>
<keyword evidence="1" id="KW-0812">Transmembrane</keyword>
<name>A0A8S1UJN7_PAROT</name>
<evidence type="ECO:0000313" key="2">
    <source>
        <dbReference type="EMBL" id="CAD8164574.1"/>
    </source>
</evidence>
<keyword evidence="1" id="KW-0472">Membrane</keyword>
<evidence type="ECO:0000256" key="1">
    <source>
        <dbReference type="SAM" id="Phobius"/>
    </source>
</evidence>
<proteinExistence type="predicted"/>
<keyword evidence="3" id="KW-1185">Reference proteome</keyword>
<sequence>MISFHSSKIESDYVREVFNKSLMNLHQLKLNRFILNYGSPKFLKKRNIQSSNLNDVTNINIGSQTNILIRKQSHCSFYIGFLIKYVEFIVGYFIHKIWLLNLQNNVINIWNLA</sequence>
<keyword evidence="1" id="KW-1133">Transmembrane helix</keyword>
<comment type="caution">
    <text evidence="2">The sequence shown here is derived from an EMBL/GenBank/DDBJ whole genome shotgun (WGS) entry which is preliminary data.</text>
</comment>
<dbReference type="EMBL" id="CAJJDP010000045">
    <property type="protein sequence ID" value="CAD8164574.1"/>
    <property type="molecule type" value="Genomic_DNA"/>
</dbReference>
<reference evidence="2" key="1">
    <citation type="submission" date="2021-01" db="EMBL/GenBank/DDBJ databases">
        <authorList>
            <consortium name="Genoscope - CEA"/>
            <person name="William W."/>
        </authorList>
    </citation>
    <scope>NUCLEOTIDE SEQUENCE</scope>
</reference>
<dbReference type="OrthoDB" id="10512815at2759"/>
<accession>A0A8S1UJN7</accession>